<protein>
    <recommendedName>
        <fullName evidence="2">chitinase</fullName>
        <ecNumber evidence="2">3.2.1.14</ecNumber>
    </recommendedName>
</protein>
<evidence type="ECO:0000256" key="2">
    <source>
        <dbReference type="ARBA" id="ARBA00012729"/>
    </source>
</evidence>
<comment type="similarity">
    <text evidence="10">Belongs to the glycosyl hydrolase 18 family.</text>
</comment>
<evidence type="ECO:0000256" key="4">
    <source>
        <dbReference type="ARBA" id="ARBA00022801"/>
    </source>
</evidence>
<evidence type="ECO:0000256" key="11">
    <source>
        <dbReference type="SAM" id="SignalP"/>
    </source>
</evidence>
<accession>F8NJV2</accession>
<dbReference type="CDD" id="cd02877">
    <property type="entry name" value="GH18_hevamine_XipI_class_III"/>
    <property type="match status" value="1"/>
</dbReference>
<keyword evidence="3" id="KW-0147">Chitin-binding</keyword>
<evidence type="ECO:0000256" key="6">
    <source>
        <dbReference type="ARBA" id="ARBA00023277"/>
    </source>
</evidence>
<evidence type="ECO:0000313" key="13">
    <source>
        <dbReference type="EMBL" id="EGO28688.1"/>
    </source>
</evidence>
<comment type="catalytic activity">
    <reaction evidence="1">
        <text>Random endo-hydrolysis of N-acetyl-beta-D-glucosaminide (1-&gt;4)-beta-linkages in chitin and chitodextrins.</text>
        <dbReference type="EC" id="3.2.1.14"/>
    </reaction>
</comment>
<keyword evidence="6" id="KW-0119">Carbohydrate metabolism</keyword>
<name>F8NJV2_SERL9</name>
<dbReference type="GO" id="GO:0006032">
    <property type="term" value="P:chitin catabolic process"/>
    <property type="evidence" value="ECO:0007669"/>
    <property type="project" value="UniProtKB-KW"/>
</dbReference>
<dbReference type="HOGENOM" id="CLU_007818_1_1_1"/>
<dbReference type="InterPro" id="IPR045321">
    <property type="entry name" value="Cts1-like"/>
</dbReference>
<organism>
    <name type="scientific">Serpula lacrymans var. lacrymans (strain S7.9)</name>
    <name type="common">Dry rot fungus</name>
    <dbReference type="NCBI Taxonomy" id="578457"/>
    <lineage>
        <taxon>Eukaryota</taxon>
        <taxon>Fungi</taxon>
        <taxon>Dikarya</taxon>
        <taxon>Basidiomycota</taxon>
        <taxon>Agaricomycotina</taxon>
        <taxon>Agaricomycetes</taxon>
        <taxon>Agaricomycetidae</taxon>
        <taxon>Boletales</taxon>
        <taxon>Coniophorineae</taxon>
        <taxon>Serpulaceae</taxon>
        <taxon>Serpula</taxon>
    </lineage>
</organism>
<dbReference type="PROSITE" id="PS01095">
    <property type="entry name" value="GH18_1"/>
    <property type="match status" value="1"/>
</dbReference>
<sequence>MVCTLKTLLPSLVSLAVALGTHQVAAYTNSAANNLAVYWGQNSYGAANPSDTAGFQKPIGAYCQDSTIDAIPIAFLDVFFGTGGLPSLNLANSCNPTDNATFAGSELPNCSALAADIQTCQAAGKIVTLSLGGATGANGFTSDAQAQTFADQIWDLFLGGNGTTRPFGAAVLDGVDLDIEGGSSTGYAAFVTQIRSHATGASKPYYVTGAPQCPFPDAYLGSVIDAVGFDALYVQFYNNYCGVNNYGTPSDWDFGLWDSWAKTSPNPDIKIYIGAPASTSAATSGYVDAATLGSIATATAANYTSFGGIMLWDASQAAANGNYAQAIKGEISSLTTTVGGLSKSTREERPKRSSRFFKL</sequence>
<dbReference type="InterPro" id="IPR050542">
    <property type="entry name" value="Glycosyl_Hydrlase18_Chitinase"/>
</dbReference>
<evidence type="ECO:0000256" key="3">
    <source>
        <dbReference type="ARBA" id="ARBA00022669"/>
    </source>
</evidence>
<dbReference type="Pfam" id="PF00704">
    <property type="entry name" value="Glyco_hydro_18"/>
    <property type="match status" value="1"/>
</dbReference>
<dbReference type="EMBL" id="GL945430">
    <property type="protein sequence ID" value="EGO28688.1"/>
    <property type="molecule type" value="Genomic_DNA"/>
</dbReference>
<dbReference type="RefSeq" id="XP_007314887.1">
    <property type="nucleotide sequence ID" value="XM_007314825.1"/>
</dbReference>
<dbReference type="GO" id="GO:0000272">
    <property type="term" value="P:polysaccharide catabolic process"/>
    <property type="evidence" value="ECO:0007669"/>
    <property type="project" value="UniProtKB-KW"/>
</dbReference>
<feature type="signal peptide" evidence="11">
    <location>
        <begin position="1"/>
        <end position="26"/>
    </location>
</feature>
<feature type="chain" id="PRO_5003381387" description="chitinase" evidence="11">
    <location>
        <begin position="27"/>
        <end position="359"/>
    </location>
</feature>
<keyword evidence="11" id="KW-0732">Signal</keyword>
<evidence type="ECO:0000256" key="9">
    <source>
        <dbReference type="RuleBase" id="RU000489"/>
    </source>
</evidence>
<evidence type="ECO:0000259" key="12">
    <source>
        <dbReference type="PROSITE" id="PS51910"/>
    </source>
</evidence>
<evidence type="ECO:0000256" key="7">
    <source>
        <dbReference type="ARBA" id="ARBA00023295"/>
    </source>
</evidence>
<keyword evidence="8" id="KW-0624">Polysaccharide degradation</keyword>
<dbReference type="GO" id="GO:0005576">
    <property type="term" value="C:extracellular region"/>
    <property type="evidence" value="ECO:0007669"/>
    <property type="project" value="TreeGrafter"/>
</dbReference>
<proteinExistence type="inferred from homology"/>
<evidence type="ECO:0000256" key="1">
    <source>
        <dbReference type="ARBA" id="ARBA00000822"/>
    </source>
</evidence>
<dbReference type="InterPro" id="IPR001223">
    <property type="entry name" value="Glyco_hydro18_cat"/>
</dbReference>
<dbReference type="KEGG" id="sla:SERLADRAFT_459375"/>
<keyword evidence="4 9" id="KW-0378">Hydrolase</keyword>
<dbReference type="PROSITE" id="PS51910">
    <property type="entry name" value="GH18_2"/>
    <property type="match status" value="1"/>
</dbReference>
<dbReference type="Proteomes" id="UP000008064">
    <property type="component" value="Unassembled WGS sequence"/>
</dbReference>
<dbReference type="PANTHER" id="PTHR45708">
    <property type="entry name" value="ENDOCHITINASE"/>
    <property type="match status" value="1"/>
</dbReference>
<evidence type="ECO:0000256" key="5">
    <source>
        <dbReference type="ARBA" id="ARBA00023024"/>
    </source>
</evidence>
<evidence type="ECO:0000256" key="10">
    <source>
        <dbReference type="RuleBase" id="RU004453"/>
    </source>
</evidence>
<feature type="domain" description="GH18" evidence="12">
    <location>
        <begin position="33"/>
        <end position="334"/>
    </location>
</feature>
<dbReference type="OrthoDB" id="6020543at2759"/>
<dbReference type="Gene3D" id="3.20.20.80">
    <property type="entry name" value="Glycosidases"/>
    <property type="match status" value="1"/>
</dbReference>
<dbReference type="PANTHER" id="PTHR45708:SF49">
    <property type="entry name" value="ENDOCHITINASE"/>
    <property type="match status" value="1"/>
</dbReference>
<dbReference type="InterPro" id="IPR017853">
    <property type="entry name" value="GH"/>
</dbReference>
<dbReference type="EC" id="3.2.1.14" evidence="2"/>
<evidence type="ECO:0000256" key="8">
    <source>
        <dbReference type="ARBA" id="ARBA00023326"/>
    </source>
</evidence>
<dbReference type="SUPFAM" id="SSF51445">
    <property type="entry name" value="(Trans)glycosidases"/>
    <property type="match status" value="1"/>
</dbReference>
<keyword evidence="5" id="KW-0146">Chitin degradation</keyword>
<dbReference type="GO" id="GO:0008061">
    <property type="term" value="F:chitin binding"/>
    <property type="evidence" value="ECO:0007669"/>
    <property type="project" value="UniProtKB-KW"/>
</dbReference>
<dbReference type="AlphaFoldDB" id="F8NJV2"/>
<gene>
    <name evidence="13" type="ORF">SERLADRAFT_459375</name>
</gene>
<keyword evidence="7 9" id="KW-0326">Glycosidase</keyword>
<dbReference type="GO" id="GO:0008843">
    <property type="term" value="F:endochitinase activity"/>
    <property type="evidence" value="ECO:0007669"/>
    <property type="project" value="UniProtKB-EC"/>
</dbReference>
<dbReference type="GeneID" id="18817879"/>
<reference evidence="13" key="1">
    <citation type="submission" date="2011-04" db="EMBL/GenBank/DDBJ databases">
        <title>Evolution of plant cell wall degrading machinery underlies the functional diversity of forest fungi.</title>
        <authorList>
            <consortium name="US DOE Joint Genome Institute (JGI-PGF)"/>
            <person name="Eastwood D.C."/>
            <person name="Floudas D."/>
            <person name="Binder M."/>
            <person name="Majcherczyk A."/>
            <person name="Schneider P."/>
            <person name="Aerts A."/>
            <person name="Asiegbu F.O."/>
            <person name="Baker S.E."/>
            <person name="Barry K."/>
            <person name="Bendiksby M."/>
            <person name="Blumentritt M."/>
            <person name="Coutinho P.M."/>
            <person name="Cullen D."/>
            <person name="Cullen D."/>
            <person name="Gathman A."/>
            <person name="Goodell B."/>
            <person name="Henrissat B."/>
            <person name="Ihrmark K."/>
            <person name="Kauserud H."/>
            <person name="Kohler A."/>
            <person name="LaButti K."/>
            <person name="Lapidus A."/>
            <person name="Lavin J.L."/>
            <person name="Lee Y.-H."/>
            <person name="Lindquist E."/>
            <person name="Lilly W."/>
            <person name="Lucas S."/>
            <person name="Morin E."/>
            <person name="Murat C."/>
            <person name="Oguiza J.A."/>
            <person name="Park J."/>
            <person name="Pisabarro A.G."/>
            <person name="Riley R."/>
            <person name="Rosling A."/>
            <person name="Salamov A."/>
            <person name="Schmidt O."/>
            <person name="Schmutz J."/>
            <person name="Skrede I."/>
            <person name="Stenlid J."/>
            <person name="Wiebenga A."/>
            <person name="Xie X."/>
            <person name="Kues U."/>
            <person name="Hibbett D.S."/>
            <person name="Hoffmeister D."/>
            <person name="Hogberg N."/>
            <person name="Martin F."/>
            <person name="Grigoriev I.V."/>
            <person name="Watkinson S.C."/>
        </authorList>
    </citation>
    <scope>NUCLEOTIDE SEQUENCE</scope>
    <source>
        <strain evidence="13">S7.9</strain>
    </source>
</reference>
<dbReference type="InterPro" id="IPR001579">
    <property type="entry name" value="Glyco_hydro_18_chit_AS"/>
</dbReference>